<dbReference type="Pfam" id="PF13419">
    <property type="entry name" value="HAD_2"/>
    <property type="match status" value="1"/>
</dbReference>
<dbReference type="SUPFAM" id="SSF56784">
    <property type="entry name" value="HAD-like"/>
    <property type="match status" value="1"/>
</dbReference>
<dbReference type="InterPro" id="IPR036412">
    <property type="entry name" value="HAD-like_sf"/>
</dbReference>
<comment type="caution">
    <text evidence="5">The sequence shown here is derived from an EMBL/GenBank/DDBJ whole genome shotgun (WGS) entry which is preliminary data.</text>
</comment>
<dbReference type="InterPro" id="IPR041492">
    <property type="entry name" value="HAD_2"/>
</dbReference>
<keyword evidence="6" id="KW-1185">Reference proteome</keyword>
<dbReference type="InterPro" id="IPR006439">
    <property type="entry name" value="HAD-SF_hydro_IA"/>
</dbReference>
<protein>
    <recommendedName>
        <fullName evidence="4">phosphoglycolate phosphatase</fullName>
        <ecNumber evidence="4">3.1.3.18</ecNumber>
    </recommendedName>
</protein>
<dbReference type="PANTHER" id="PTHR43434">
    <property type="entry name" value="PHOSPHOGLYCOLATE PHOSPHATASE"/>
    <property type="match status" value="1"/>
</dbReference>
<dbReference type="InterPro" id="IPR050155">
    <property type="entry name" value="HAD-like_hydrolase_sf"/>
</dbReference>
<comment type="pathway">
    <text evidence="2">Organic acid metabolism; glycolate biosynthesis; glycolate from 2-phosphoglycolate: step 1/1.</text>
</comment>
<evidence type="ECO:0000313" key="5">
    <source>
        <dbReference type="EMBL" id="MBB5223736.1"/>
    </source>
</evidence>
<gene>
    <name evidence="5" type="ORF">HNP73_003690</name>
</gene>
<keyword evidence="5" id="KW-0378">Hydrolase</keyword>
<organism evidence="5 6">
    <name type="scientific">Amaricoccus macauensis</name>
    <dbReference type="NCBI Taxonomy" id="57001"/>
    <lineage>
        <taxon>Bacteria</taxon>
        <taxon>Pseudomonadati</taxon>
        <taxon>Pseudomonadota</taxon>
        <taxon>Alphaproteobacteria</taxon>
        <taxon>Rhodobacterales</taxon>
        <taxon>Paracoccaceae</taxon>
        <taxon>Amaricoccus</taxon>
    </lineage>
</organism>
<dbReference type="Gene3D" id="1.10.150.240">
    <property type="entry name" value="Putative phosphatase, domain 2"/>
    <property type="match status" value="1"/>
</dbReference>
<evidence type="ECO:0000256" key="4">
    <source>
        <dbReference type="ARBA" id="ARBA00013078"/>
    </source>
</evidence>
<dbReference type="GO" id="GO:0008967">
    <property type="term" value="F:phosphoglycolate phosphatase activity"/>
    <property type="evidence" value="ECO:0007669"/>
    <property type="project" value="UniProtKB-EC"/>
</dbReference>
<sequence>MTKARLVFDLDGTLLDSIPSLVAAGNALLAELGRPSIDLDTGRGFVGHGVVRLVESLLNHTGGIPGDLDPHVERFREIYGADPVTGTVVYPGVHEALSALAAAGHGLGVCTQKPNGPAIDLLQQLALMPPITGFTGGDSLAVMKPDPAMLRHTADQLSGDVTIMIGDSETDAETARRGGVPFLLHTEGYRLAEITDLPHVAAFSDFAELPGLVAAVLDGDAAA</sequence>
<dbReference type="SFLD" id="SFLDS00003">
    <property type="entry name" value="Haloacid_Dehalogenase"/>
    <property type="match status" value="1"/>
</dbReference>
<evidence type="ECO:0000256" key="2">
    <source>
        <dbReference type="ARBA" id="ARBA00004818"/>
    </source>
</evidence>
<dbReference type="Gene3D" id="3.40.50.1000">
    <property type="entry name" value="HAD superfamily/HAD-like"/>
    <property type="match status" value="1"/>
</dbReference>
<evidence type="ECO:0000313" key="6">
    <source>
        <dbReference type="Proteomes" id="UP000549457"/>
    </source>
</evidence>
<accession>A0A840SV89</accession>
<dbReference type="RefSeq" id="WP_184153210.1">
    <property type="nucleotide sequence ID" value="NZ_JACHFM010000004.1"/>
</dbReference>
<dbReference type="EMBL" id="JACHFM010000004">
    <property type="protein sequence ID" value="MBB5223736.1"/>
    <property type="molecule type" value="Genomic_DNA"/>
</dbReference>
<dbReference type="PANTHER" id="PTHR43434:SF1">
    <property type="entry name" value="PHOSPHOGLYCOLATE PHOSPHATASE"/>
    <property type="match status" value="1"/>
</dbReference>
<reference evidence="5 6" key="1">
    <citation type="submission" date="2020-08" db="EMBL/GenBank/DDBJ databases">
        <title>Genomic Encyclopedia of Type Strains, Phase IV (KMG-IV): sequencing the most valuable type-strain genomes for metagenomic binning, comparative biology and taxonomic classification.</title>
        <authorList>
            <person name="Goeker M."/>
        </authorList>
    </citation>
    <scope>NUCLEOTIDE SEQUENCE [LARGE SCALE GENOMIC DNA]</scope>
    <source>
        <strain evidence="5 6">DSM 101730</strain>
    </source>
</reference>
<dbReference type="NCBIfam" id="TIGR01549">
    <property type="entry name" value="HAD-SF-IA-v1"/>
    <property type="match status" value="1"/>
</dbReference>
<comment type="catalytic activity">
    <reaction evidence="1">
        <text>2-phosphoglycolate + H2O = glycolate + phosphate</text>
        <dbReference type="Rhea" id="RHEA:14369"/>
        <dbReference type="ChEBI" id="CHEBI:15377"/>
        <dbReference type="ChEBI" id="CHEBI:29805"/>
        <dbReference type="ChEBI" id="CHEBI:43474"/>
        <dbReference type="ChEBI" id="CHEBI:58033"/>
        <dbReference type="EC" id="3.1.3.18"/>
    </reaction>
</comment>
<dbReference type="SFLD" id="SFLDG01129">
    <property type="entry name" value="C1.5:_HAD__Beta-PGM__Phosphata"/>
    <property type="match status" value="1"/>
</dbReference>
<dbReference type="InterPro" id="IPR023198">
    <property type="entry name" value="PGP-like_dom2"/>
</dbReference>
<dbReference type="GO" id="GO:0006281">
    <property type="term" value="P:DNA repair"/>
    <property type="evidence" value="ECO:0007669"/>
    <property type="project" value="TreeGrafter"/>
</dbReference>
<dbReference type="AlphaFoldDB" id="A0A840SV89"/>
<dbReference type="GO" id="GO:0005829">
    <property type="term" value="C:cytosol"/>
    <property type="evidence" value="ECO:0007669"/>
    <property type="project" value="TreeGrafter"/>
</dbReference>
<proteinExistence type="inferred from homology"/>
<dbReference type="InterPro" id="IPR023214">
    <property type="entry name" value="HAD_sf"/>
</dbReference>
<comment type="similarity">
    <text evidence="3">Belongs to the HAD-like hydrolase superfamily. CbbY/CbbZ/Gph/YieH family.</text>
</comment>
<name>A0A840SV89_9RHOB</name>
<evidence type="ECO:0000256" key="1">
    <source>
        <dbReference type="ARBA" id="ARBA00000830"/>
    </source>
</evidence>
<dbReference type="EC" id="3.1.3.18" evidence="4"/>
<evidence type="ECO:0000256" key="3">
    <source>
        <dbReference type="ARBA" id="ARBA00006171"/>
    </source>
</evidence>
<dbReference type="Proteomes" id="UP000549457">
    <property type="component" value="Unassembled WGS sequence"/>
</dbReference>